<dbReference type="Pfam" id="PF20051">
    <property type="entry name" value="DUF6453"/>
    <property type="match status" value="1"/>
</dbReference>
<evidence type="ECO:0000313" key="2">
    <source>
        <dbReference type="Proteomes" id="UP000430368"/>
    </source>
</evidence>
<dbReference type="EMBL" id="CP041764">
    <property type="protein sequence ID" value="QHA85531.1"/>
    <property type="molecule type" value="Genomic_DNA"/>
</dbReference>
<organism evidence="1 2">
    <name type="scientific">Serratia rhizosphaerae</name>
    <dbReference type="NCBI Taxonomy" id="2597702"/>
    <lineage>
        <taxon>Bacteria</taxon>
        <taxon>Pseudomonadati</taxon>
        <taxon>Pseudomonadota</taxon>
        <taxon>Gammaproteobacteria</taxon>
        <taxon>Enterobacterales</taxon>
        <taxon>Yersiniaceae</taxon>
        <taxon>Serratia</taxon>
    </lineage>
</organism>
<accession>A0ABX6GGY3</accession>
<sequence>MAEYGISVRNQRGKMMDISAGLRMARIVFNGEVRVAGGATETYVPLDISDGSSVGVMPVHVYYPFSNLGCNGWAQEGKGVRFYHDRWPSSGGFDVTIYEITGATIASDYGILLQDSTQLTTIGAKQLSYITHMEEITFTGNWRIPDNVEGRDSAVIFASWSGGDDVGLIRNGDHIEGWREIGREATQDGISMPMRIVVASNVPSLTRQDYGIEVYNTAGELTFTTGYTPLIYQSIRNFNGDGSFNADIARPMVPVFQFGIDGRNWGNYGTIYNVGVGMNATGDIFGKFSSVYQSGNTSVINMRRILFNTSMLVLDSDRYF</sequence>
<dbReference type="InterPro" id="IPR045604">
    <property type="entry name" value="DUF6453"/>
</dbReference>
<reference evidence="1 2" key="1">
    <citation type="submission" date="2019-07" db="EMBL/GenBank/DDBJ databases">
        <title>Serratia dokdonensis sp. nov., an elicitor of systemic resistance in Nicotiana Tabacum.</title>
        <authorList>
            <person name="Son J.-S."/>
            <person name="Hwang Y.-J."/>
            <person name="Lee S.-Y."/>
            <person name="Ghim S.-Y."/>
        </authorList>
    </citation>
    <scope>NUCLEOTIDE SEQUENCE [LARGE SCALE GENOMIC DNA]</scope>
    <source>
        <strain evidence="1 2">KUDC3025</strain>
    </source>
</reference>
<dbReference type="Proteomes" id="UP000430368">
    <property type="component" value="Chromosome"/>
</dbReference>
<protein>
    <submittedName>
        <fullName evidence="1">Uncharacterized protein</fullName>
    </submittedName>
</protein>
<keyword evidence="2" id="KW-1185">Reference proteome</keyword>
<dbReference type="RefSeq" id="WP_160026911.1">
    <property type="nucleotide sequence ID" value="NZ_CP041764.1"/>
</dbReference>
<proteinExistence type="predicted"/>
<gene>
    <name evidence="1" type="ORF">FO014_00255</name>
</gene>
<name>A0ABX6GGY3_9GAMM</name>
<evidence type="ECO:0000313" key="1">
    <source>
        <dbReference type="EMBL" id="QHA85531.1"/>
    </source>
</evidence>